<evidence type="ECO:0000313" key="2">
    <source>
        <dbReference type="EMBL" id="MBY79016.1"/>
    </source>
</evidence>
<sequence length="122" mass="14511">MLSIQLLLGFIRYISYAFLSVNHPTFSESLLEFIFRFFRHTIIELHTRVCDSKVSFQFFSCYSNNKTTTYLGLIRFSNALHSFFTRQKVPYVFSLEPIYLCIKFHQNQLSSLGIHKRQTDKH</sequence>
<dbReference type="EMBL" id="GGMS01009813">
    <property type="protein sequence ID" value="MBY79016.1"/>
    <property type="molecule type" value="Transcribed_RNA"/>
</dbReference>
<dbReference type="AlphaFoldDB" id="A0A2S2QMM8"/>
<feature type="signal peptide" evidence="1">
    <location>
        <begin position="1"/>
        <end position="17"/>
    </location>
</feature>
<evidence type="ECO:0000256" key="1">
    <source>
        <dbReference type="SAM" id="SignalP"/>
    </source>
</evidence>
<name>A0A2S2QMM8_9HEMI</name>
<reference evidence="2" key="1">
    <citation type="submission" date="2018-04" db="EMBL/GenBank/DDBJ databases">
        <title>Transcriptome assembly of Sipha flava.</title>
        <authorList>
            <person name="Scully E.D."/>
            <person name="Geib S.M."/>
            <person name="Palmer N.A."/>
            <person name="Koch K."/>
            <person name="Bradshaw J."/>
            <person name="Heng-Moss T."/>
            <person name="Sarath G."/>
        </authorList>
    </citation>
    <scope>NUCLEOTIDE SEQUENCE</scope>
</reference>
<proteinExistence type="predicted"/>
<keyword evidence="1" id="KW-0732">Signal</keyword>
<accession>A0A2S2QMM8</accession>
<protein>
    <submittedName>
        <fullName evidence="2">Uncharacterized protein</fullName>
    </submittedName>
</protein>
<gene>
    <name evidence="2" type="ORF">g.57918</name>
</gene>
<organism evidence="2">
    <name type="scientific">Sipha flava</name>
    <name type="common">yellow sugarcane aphid</name>
    <dbReference type="NCBI Taxonomy" id="143950"/>
    <lineage>
        <taxon>Eukaryota</taxon>
        <taxon>Metazoa</taxon>
        <taxon>Ecdysozoa</taxon>
        <taxon>Arthropoda</taxon>
        <taxon>Hexapoda</taxon>
        <taxon>Insecta</taxon>
        <taxon>Pterygota</taxon>
        <taxon>Neoptera</taxon>
        <taxon>Paraneoptera</taxon>
        <taxon>Hemiptera</taxon>
        <taxon>Sternorrhyncha</taxon>
        <taxon>Aphidomorpha</taxon>
        <taxon>Aphidoidea</taxon>
        <taxon>Aphididae</taxon>
        <taxon>Sipha</taxon>
    </lineage>
</organism>
<feature type="chain" id="PRO_5015484501" evidence="1">
    <location>
        <begin position="18"/>
        <end position="122"/>
    </location>
</feature>